<dbReference type="PANTHER" id="PTHR46157:SF4">
    <property type="entry name" value="K(+) EFFLUX ANTIPORTER 3, CHLOROPLASTIC"/>
    <property type="match status" value="1"/>
</dbReference>
<dbReference type="InterPro" id="IPR006153">
    <property type="entry name" value="Cation/H_exchanger_TM"/>
</dbReference>
<dbReference type="PANTHER" id="PTHR46157">
    <property type="entry name" value="K(+) EFFLUX ANTIPORTER 3, CHLOROPLASTIC"/>
    <property type="match status" value="1"/>
</dbReference>
<evidence type="ECO:0000256" key="6">
    <source>
        <dbReference type="ARBA" id="ARBA00022692"/>
    </source>
</evidence>
<evidence type="ECO:0000259" key="12">
    <source>
        <dbReference type="PROSITE" id="PS51201"/>
    </source>
</evidence>
<dbReference type="InterPro" id="IPR003148">
    <property type="entry name" value="RCK_N"/>
</dbReference>
<accession>A0ABS8GCM5</accession>
<keyword evidence="9" id="KW-0406">Ion transport</keyword>
<dbReference type="Gene3D" id="1.20.1530.20">
    <property type="match status" value="1"/>
</dbReference>
<keyword evidence="8 11" id="KW-1133">Transmembrane helix</keyword>
<comment type="caution">
    <text evidence="13">The sequence shown here is derived from an EMBL/GenBank/DDBJ whole genome shotgun (WGS) entry which is preliminary data.</text>
</comment>
<sequence>METAMVFLAAAVIAVPVFKKFRLGAILGYLIAGVVIGPSLLNWVTDPNTILHVAELGVVLLLFVIGLELEPQKLWQLRDRILLTGGSQLLISATVLAALAGWWMGWPWQTAVVVGLAIALSSTAFAIQLMSEQGILRAPPGQSGFAILLMQDLAVIPILLLVSSLAPAAADDAAPIWVGGLAIIAVLLIGRYLLNPFLRIISRYGSAEIMTAAALLIVLSTSLGMAKAGLSAGLGAFVAGMLLANSSFKHQLETEIEPFKGLLLGLFFIAIGMNIDLALLWAQPVLIVGAAVLLVLIKTAIIFAILRANRIDGSDAMRVALMLSQGGEFAFVVMAQASSDGLIAPLIANQITLVVGLSMALTSPLVILYSQWFNSRDCPPVYDSQRDTDEPRVLIAGFGRFGQITARILAANHIPFTALDKDAQQIEFVRQFGNKVFFGDASRLDLLRTAGIEHAKILLIAVDDEGIGLKIADIVRQHYPDVHIVARARNRMTVRRYAELGIRDVIRELFDGSVEAANHVLRQYGFSDSQSETMTRVFREHDAAMLAETLDKQMDMQALIARSQAGREELQSLFSKDHKGIAGQG</sequence>
<dbReference type="InterPro" id="IPR004771">
    <property type="entry name" value="K/H_exchanger"/>
</dbReference>
<comment type="subcellular location">
    <subcellularLocation>
        <location evidence="1">Membrane</location>
        <topology evidence="1">Multi-pass membrane protein</topology>
    </subcellularLocation>
</comment>
<keyword evidence="14" id="KW-1185">Reference proteome</keyword>
<dbReference type="Proteomes" id="UP001520878">
    <property type="component" value="Unassembled WGS sequence"/>
</dbReference>
<dbReference type="SUPFAM" id="SSF51735">
    <property type="entry name" value="NAD(P)-binding Rossmann-fold domains"/>
    <property type="match status" value="1"/>
</dbReference>
<dbReference type="Pfam" id="PF02254">
    <property type="entry name" value="TrkA_N"/>
    <property type="match status" value="1"/>
</dbReference>
<feature type="transmembrane region" description="Helical" evidence="11">
    <location>
        <begin position="287"/>
        <end position="306"/>
    </location>
</feature>
<dbReference type="Pfam" id="PF00999">
    <property type="entry name" value="Na_H_Exchanger"/>
    <property type="match status" value="1"/>
</dbReference>
<keyword evidence="6 11" id="KW-0812">Transmembrane</keyword>
<evidence type="ECO:0000313" key="13">
    <source>
        <dbReference type="EMBL" id="MCC2618138.1"/>
    </source>
</evidence>
<evidence type="ECO:0000313" key="14">
    <source>
        <dbReference type="Proteomes" id="UP001520878"/>
    </source>
</evidence>
<evidence type="ECO:0000256" key="2">
    <source>
        <dbReference type="ARBA" id="ARBA00005551"/>
    </source>
</evidence>
<feature type="transmembrane region" description="Helical" evidence="11">
    <location>
        <begin position="343"/>
        <end position="369"/>
    </location>
</feature>
<evidence type="ECO:0000256" key="4">
    <source>
        <dbReference type="ARBA" id="ARBA00022449"/>
    </source>
</evidence>
<feature type="domain" description="RCK N-terminal" evidence="12">
    <location>
        <begin position="390"/>
        <end position="507"/>
    </location>
</feature>
<feature type="transmembrane region" description="Helical" evidence="11">
    <location>
        <begin position="143"/>
        <end position="162"/>
    </location>
</feature>
<feature type="transmembrane region" description="Helical" evidence="11">
    <location>
        <begin position="230"/>
        <end position="248"/>
    </location>
</feature>
<feature type="transmembrane region" description="Helical" evidence="11">
    <location>
        <begin position="206"/>
        <end position="224"/>
    </location>
</feature>
<reference evidence="13 14" key="1">
    <citation type="submission" date="2021-10" db="EMBL/GenBank/DDBJ databases">
        <title>Draft genome of Aestuariibacter halophilus JC2043.</title>
        <authorList>
            <person name="Emsley S.A."/>
            <person name="Pfannmuller K.M."/>
            <person name="Ushijima B."/>
            <person name="Saw J.H."/>
            <person name="Videau P."/>
        </authorList>
    </citation>
    <scope>NUCLEOTIDE SEQUENCE [LARGE SCALE GENOMIC DNA]</scope>
    <source>
        <strain evidence="13 14">JC2043</strain>
    </source>
</reference>
<dbReference type="EMBL" id="JAJEWP010000007">
    <property type="protein sequence ID" value="MCC2618138.1"/>
    <property type="molecule type" value="Genomic_DNA"/>
</dbReference>
<keyword evidence="4" id="KW-0050">Antiport</keyword>
<feature type="transmembrane region" description="Helical" evidence="11">
    <location>
        <begin position="318"/>
        <end position="337"/>
    </location>
</feature>
<dbReference type="PROSITE" id="PS51201">
    <property type="entry name" value="RCK_N"/>
    <property type="match status" value="1"/>
</dbReference>
<keyword evidence="7" id="KW-0630">Potassium</keyword>
<feature type="transmembrane region" description="Helical" evidence="11">
    <location>
        <begin position="81"/>
        <end position="104"/>
    </location>
</feature>
<evidence type="ECO:0000256" key="7">
    <source>
        <dbReference type="ARBA" id="ARBA00022958"/>
    </source>
</evidence>
<comment type="similarity">
    <text evidence="2">Belongs to the monovalent cation:proton antiporter 2 (CPA2) transporter (TC 2.A.37) family.</text>
</comment>
<protein>
    <submittedName>
        <fullName evidence="13">Monovalent cation:proton antiporter-2 (CPA2) family protein</fullName>
    </submittedName>
</protein>
<dbReference type="NCBIfam" id="TIGR00932">
    <property type="entry name" value="2a37"/>
    <property type="match status" value="1"/>
</dbReference>
<keyword evidence="10 11" id="KW-0472">Membrane</keyword>
<feature type="transmembrane region" description="Helical" evidence="11">
    <location>
        <begin position="260"/>
        <end position="281"/>
    </location>
</feature>
<evidence type="ECO:0000256" key="3">
    <source>
        <dbReference type="ARBA" id="ARBA00022448"/>
    </source>
</evidence>
<evidence type="ECO:0000256" key="1">
    <source>
        <dbReference type="ARBA" id="ARBA00004141"/>
    </source>
</evidence>
<dbReference type="InterPro" id="IPR036291">
    <property type="entry name" value="NAD(P)-bd_dom_sf"/>
</dbReference>
<feature type="transmembrane region" description="Helical" evidence="11">
    <location>
        <begin position="174"/>
        <end position="194"/>
    </location>
</feature>
<keyword evidence="3" id="KW-0813">Transport</keyword>
<evidence type="ECO:0000256" key="11">
    <source>
        <dbReference type="SAM" id="Phobius"/>
    </source>
</evidence>
<name>A0ABS8GCM5_9ALTE</name>
<organism evidence="13 14">
    <name type="scientific">Fluctibacter halophilus</name>
    <dbReference type="NCBI Taxonomy" id="226011"/>
    <lineage>
        <taxon>Bacteria</taxon>
        <taxon>Pseudomonadati</taxon>
        <taxon>Pseudomonadota</taxon>
        <taxon>Gammaproteobacteria</taxon>
        <taxon>Alteromonadales</taxon>
        <taxon>Alteromonadaceae</taxon>
        <taxon>Fluctibacter</taxon>
    </lineage>
</organism>
<dbReference type="RefSeq" id="WP_229162730.1">
    <property type="nucleotide sequence ID" value="NZ_JAJEWP010000007.1"/>
</dbReference>
<feature type="transmembrane region" description="Helical" evidence="11">
    <location>
        <begin position="110"/>
        <end position="131"/>
    </location>
</feature>
<feature type="transmembrane region" description="Helical" evidence="11">
    <location>
        <begin position="21"/>
        <end position="44"/>
    </location>
</feature>
<evidence type="ECO:0000256" key="5">
    <source>
        <dbReference type="ARBA" id="ARBA00022538"/>
    </source>
</evidence>
<gene>
    <name evidence="13" type="ORF">LJ739_17920</name>
</gene>
<evidence type="ECO:0000256" key="9">
    <source>
        <dbReference type="ARBA" id="ARBA00023065"/>
    </source>
</evidence>
<evidence type="ECO:0000256" key="10">
    <source>
        <dbReference type="ARBA" id="ARBA00023136"/>
    </source>
</evidence>
<evidence type="ECO:0000256" key="8">
    <source>
        <dbReference type="ARBA" id="ARBA00022989"/>
    </source>
</evidence>
<dbReference type="Gene3D" id="3.40.50.720">
    <property type="entry name" value="NAD(P)-binding Rossmann-like Domain"/>
    <property type="match status" value="1"/>
</dbReference>
<keyword evidence="5" id="KW-0633">Potassium transport</keyword>
<proteinExistence type="inferred from homology"/>
<feature type="transmembrane region" description="Helical" evidence="11">
    <location>
        <begin position="50"/>
        <end position="69"/>
    </location>
</feature>
<dbReference type="InterPro" id="IPR038770">
    <property type="entry name" value="Na+/solute_symporter_sf"/>
</dbReference>